<comment type="caution">
    <text evidence="2">The sequence shown here is derived from an EMBL/GenBank/DDBJ whole genome shotgun (WGS) entry which is preliminary data.</text>
</comment>
<protein>
    <submittedName>
        <fullName evidence="2">Uncharacterized protein</fullName>
    </submittedName>
</protein>
<evidence type="ECO:0000313" key="3">
    <source>
        <dbReference type="Proteomes" id="UP000244162"/>
    </source>
</evidence>
<evidence type="ECO:0000313" key="2">
    <source>
        <dbReference type="EMBL" id="PTQ12104.1"/>
    </source>
</evidence>
<dbReference type="EMBL" id="NWBU01000005">
    <property type="protein sequence ID" value="PTQ12104.1"/>
    <property type="molecule type" value="Genomic_DNA"/>
</dbReference>
<keyword evidence="1" id="KW-0175">Coiled coil</keyword>
<sequence>MTLPPKIRSQQIWAWLFHFRLGELERAYRAARSTSDAERESLEQEWKKLEEAVARGEAAFVEEDEEGNVLFDHGDHAGDQISNVEGVLEILREAFTISLHHFWERELNRRLKCNHYSETDAIAHLKAEGLTPDEDGLKALRLTTNVAKHSAGKSADELWVFRPDLFDAKAMAEPGAVPSHEHLKITDEVLNSFFKAVRASGPERRRPF</sequence>
<name>A0A2T5FZH3_9SPHN</name>
<feature type="coiled-coil region" evidence="1">
    <location>
        <begin position="32"/>
        <end position="59"/>
    </location>
</feature>
<dbReference type="Proteomes" id="UP000244162">
    <property type="component" value="Unassembled WGS sequence"/>
</dbReference>
<evidence type="ECO:0000256" key="1">
    <source>
        <dbReference type="SAM" id="Coils"/>
    </source>
</evidence>
<reference evidence="2 3" key="1">
    <citation type="submission" date="2017-09" db="EMBL/GenBank/DDBJ databases">
        <title>Sphingomonas panjinensis sp.nov., isolated from oil-contaminated soil.</title>
        <authorList>
            <person name="Wang L."/>
            <person name="Chen L."/>
        </authorList>
    </citation>
    <scope>NUCLEOTIDE SEQUENCE [LARGE SCALE GENOMIC DNA]</scope>
    <source>
        <strain evidence="2 3">FW-11</strain>
    </source>
</reference>
<dbReference type="RefSeq" id="WP_107966968.1">
    <property type="nucleotide sequence ID" value="NZ_NWBU01000005.1"/>
</dbReference>
<organism evidence="2 3">
    <name type="scientific">Sphingomonas oleivorans</name>
    <dbReference type="NCBI Taxonomy" id="1735121"/>
    <lineage>
        <taxon>Bacteria</taxon>
        <taxon>Pseudomonadati</taxon>
        <taxon>Pseudomonadota</taxon>
        <taxon>Alphaproteobacteria</taxon>
        <taxon>Sphingomonadales</taxon>
        <taxon>Sphingomonadaceae</taxon>
        <taxon>Sphingomonas</taxon>
    </lineage>
</organism>
<accession>A0A2T5FZH3</accession>
<keyword evidence="3" id="KW-1185">Reference proteome</keyword>
<gene>
    <name evidence="2" type="ORF">CLG96_05935</name>
</gene>
<proteinExistence type="predicted"/>
<dbReference type="OrthoDB" id="7595657at2"/>
<dbReference type="AlphaFoldDB" id="A0A2T5FZH3"/>